<dbReference type="AlphaFoldDB" id="E1L4L6"/>
<feature type="domain" description="Glycosyltransferase subfamily 4-like N-terminal" evidence="2">
    <location>
        <begin position="13"/>
        <end position="171"/>
    </location>
</feature>
<comment type="caution">
    <text evidence="3">The sequence shown here is derived from an EMBL/GenBank/DDBJ whole genome shotgun (WGS) entry which is preliminary data.</text>
</comment>
<organism evidence="3 4">
    <name type="scientific">Veillonella atypica ACS-049-V-Sch6</name>
    <dbReference type="NCBI Taxonomy" id="866776"/>
    <lineage>
        <taxon>Bacteria</taxon>
        <taxon>Bacillati</taxon>
        <taxon>Bacillota</taxon>
        <taxon>Negativicutes</taxon>
        <taxon>Veillonellales</taxon>
        <taxon>Veillonellaceae</taxon>
        <taxon>Veillonella</taxon>
    </lineage>
</organism>
<keyword evidence="3" id="KW-0328">Glycosyltransferase</keyword>
<dbReference type="InterPro" id="IPR001296">
    <property type="entry name" value="Glyco_trans_1"/>
</dbReference>
<evidence type="ECO:0000259" key="2">
    <source>
        <dbReference type="Pfam" id="PF13439"/>
    </source>
</evidence>
<keyword evidence="3" id="KW-0808">Transferase</keyword>
<evidence type="ECO:0000313" key="4">
    <source>
        <dbReference type="Proteomes" id="UP000004211"/>
    </source>
</evidence>
<dbReference type="eggNOG" id="COG0438">
    <property type="taxonomic scope" value="Bacteria"/>
</dbReference>
<reference evidence="3 4" key="1">
    <citation type="submission" date="2010-08" db="EMBL/GenBank/DDBJ databases">
        <authorList>
            <person name="Durkin A.S."/>
            <person name="Madupu R."/>
            <person name="Torralba M."/>
            <person name="Gillis M."/>
            <person name="Methe B."/>
            <person name="Sutton G."/>
            <person name="Nelson K.E."/>
        </authorList>
    </citation>
    <scope>NUCLEOTIDE SEQUENCE [LARGE SCALE GENOMIC DNA]</scope>
    <source>
        <strain evidence="3 4">ACS-049-V-Sch6</strain>
    </source>
</reference>
<dbReference type="GO" id="GO:0016757">
    <property type="term" value="F:glycosyltransferase activity"/>
    <property type="evidence" value="ECO:0007669"/>
    <property type="project" value="UniProtKB-KW"/>
</dbReference>
<dbReference type="Pfam" id="PF00534">
    <property type="entry name" value="Glycos_transf_1"/>
    <property type="match status" value="1"/>
</dbReference>
<feature type="domain" description="Glycosyl transferase family 1" evidence="1">
    <location>
        <begin position="182"/>
        <end position="341"/>
    </location>
</feature>
<dbReference type="RefSeq" id="WP_005375823.1">
    <property type="nucleotide sequence ID" value="NZ_AEDR01000016.1"/>
</dbReference>
<dbReference type="SUPFAM" id="SSF53756">
    <property type="entry name" value="UDP-Glycosyltransferase/glycogen phosphorylase"/>
    <property type="match status" value="1"/>
</dbReference>
<dbReference type="Proteomes" id="UP000004211">
    <property type="component" value="Unassembled WGS sequence"/>
</dbReference>
<evidence type="ECO:0000313" key="3">
    <source>
        <dbReference type="EMBL" id="EFL56653.1"/>
    </source>
</evidence>
<dbReference type="InterPro" id="IPR028098">
    <property type="entry name" value="Glyco_trans_4-like_N"/>
</dbReference>
<sequence>MIKVIELPIDKDMGGLTSYVLQLYRMIDKKGFELTLLSYDEPSNFNANYNVEMVSRPYHVVRFYKKMKQLILEGNHIIHFHQSYVNIIPILIAKLAGFKTIILHAHSSSIDDNRKIIRFLKTGLHKCGRFLLPYLVDTYIGCSTKASEWMFSRKCINSNSYYLLHNAIELDLYDRNIHQGLEIRRKFNIPADALVVGHIGRFTPVKNHSFIIDIFKEVLKQNSNSYLFLLGDGVERHKIESVVKSAGISDKVIFMGYVKNTIEVMQAIDIMILPSLFEGLPLIAIESQALGIPILVSDTITQEVVLTDLCTALPINSPKQWAYKIISKFGKNKYMDYRARIKELGYDSSVAIKKIENIYKGK</sequence>
<dbReference type="PANTHER" id="PTHR12526">
    <property type="entry name" value="GLYCOSYLTRANSFERASE"/>
    <property type="match status" value="1"/>
</dbReference>
<accession>E1L4L6</accession>
<gene>
    <name evidence="3" type="ORF">HMPREF9321_0779</name>
</gene>
<dbReference type="EC" id="2.4.-.-" evidence="3"/>
<dbReference type="Pfam" id="PF13439">
    <property type="entry name" value="Glyco_transf_4"/>
    <property type="match status" value="1"/>
</dbReference>
<proteinExistence type="predicted"/>
<dbReference type="Gene3D" id="3.40.50.2000">
    <property type="entry name" value="Glycogen Phosphorylase B"/>
    <property type="match status" value="2"/>
</dbReference>
<dbReference type="EMBL" id="AEDR01000016">
    <property type="protein sequence ID" value="EFL56653.1"/>
    <property type="molecule type" value="Genomic_DNA"/>
</dbReference>
<protein>
    <submittedName>
        <fullName evidence="3">Glycosyltransferase, group 1 family protein</fullName>
        <ecNumber evidence="3">2.4.-.-</ecNumber>
    </submittedName>
</protein>
<name>E1L4L6_9FIRM</name>
<evidence type="ECO:0000259" key="1">
    <source>
        <dbReference type="Pfam" id="PF00534"/>
    </source>
</evidence>